<reference evidence="2" key="1">
    <citation type="submission" date="2016-03" db="EMBL/GenBank/DDBJ databases">
        <title>Characterization of Acinetobacter baumannii phage vB_AbaM_ME3.</title>
        <authorList>
            <person name="Buttimer C.T.H."/>
            <person name="Elbreki M."/>
            <person name="Coffey A."/>
        </authorList>
    </citation>
    <scope>NUCLEOTIDE SEQUENCE [LARGE SCALE GENOMIC DNA]</scope>
</reference>
<proteinExistence type="predicted"/>
<dbReference type="Proteomes" id="UP000225947">
    <property type="component" value="Segment"/>
</dbReference>
<evidence type="ECO:0000313" key="2">
    <source>
        <dbReference type="Proteomes" id="UP000225947"/>
    </source>
</evidence>
<name>A0A172Q0U5_9CAUD</name>
<sequence>MLQSRIVSVLGHSPLSENSELGIFIKGLLTNLGYLGFTLRTSGTEQGIESLAVSSYLDLMSKGVVSPARLKICRPYIKYTNCVPYKQCYVTINSSNYQHCSELVKSVTPYWRGIGNQSKYMHSKNALVMFGEQLNTPSTFLIVYDEPDVNGIVKGFSSSAIGLAKNHKIPVFNFASDDVTQTIANLKQFLHNYGIPINQFNSTELQ</sequence>
<evidence type="ECO:0000313" key="1">
    <source>
        <dbReference type="EMBL" id="AND75472.1"/>
    </source>
</evidence>
<gene>
    <name evidence="1" type="ORF">ME3_311</name>
</gene>
<keyword evidence="2" id="KW-1185">Reference proteome</keyword>
<dbReference type="EMBL" id="KU935715">
    <property type="protein sequence ID" value="AND75472.1"/>
    <property type="molecule type" value="Genomic_DNA"/>
</dbReference>
<evidence type="ECO:0008006" key="3">
    <source>
        <dbReference type="Google" id="ProtNLM"/>
    </source>
</evidence>
<protein>
    <recommendedName>
        <fullName evidence="3">DNA recombination-mediator protein A</fullName>
    </recommendedName>
</protein>
<accession>A0A172Q0U5</accession>
<organism evidence="1 2">
    <name type="scientific">Acinetobacter phage vB_AbaM_ME3</name>
    <dbReference type="NCBI Taxonomy" id="1837876"/>
    <lineage>
        <taxon>Viruses</taxon>
        <taxon>Duplodnaviria</taxon>
        <taxon>Heunggongvirae</taxon>
        <taxon>Uroviricota</taxon>
        <taxon>Caudoviricetes</taxon>
        <taxon>Metrivirus</taxon>
        <taxon>Metrivirus ME3</taxon>
    </lineage>
</organism>